<dbReference type="Gene3D" id="3.30.470.20">
    <property type="entry name" value="ATP-grasp fold, B domain"/>
    <property type="match status" value="1"/>
</dbReference>
<feature type="domain" description="ATP-grasp" evidence="5">
    <location>
        <begin position="20"/>
        <end position="172"/>
    </location>
</feature>
<dbReference type="Proteomes" id="UP001250214">
    <property type="component" value="Unassembled WGS sequence"/>
</dbReference>
<keyword evidence="1" id="KW-0436">Ligase</keyword>
<reference evidence="7" key="1">
    <citation type="submission" date="2023-07" db="EMBL/GenBank/DDBJ databases">
        <title>Novel species in the genus Lipingzhangella isolated from Sambhar Salt Lake.</title>
        <authorList>
            <person name="Jiya N."/>
            <person name="Kajale S."/>
            <person name="Sharma A."/>
        </authorList>
    </citation>
    <scope>NUCLEOTIDE SEQUENCE [LARGE SCALE GENOMIC DNA]</scope>
    <source>
        <strain evidence="7">LS1_29</strain>
    </source>
</reference>
<proteinExistence type="predicted"/>
<evidence type="ECO:0000256" key="3">
    <source>
        <dbReference type="ARBA" id="ARBA00022840"/>
    </source>
</evidence>
<gene>
    <name evidence="6" type="ORF">RIF23_15030</name>
</gene>
<sequence>MRSHSDLTRFLDATDRQCWILKPRAASGSSGIHLACSPHEARAAADALGEEFVIEDFVGGSEYSAEGVVVDGVPQVWALTEKTVNSKFVETGHRMPAAVSPTTSRLARTAVSESLSRAGVRFGPFHSEFWIDGDEVVLGEAHARPGGDFLHLLLTSVTGGASLFDTWFTDLLGMGVGDPPPGTSGSAAIEYPDSARSADIDADMVRALRDLPGHLHSGISATAEKGAPGEVAETSHQRRLHLAFEAADAAGVSARLEAARTVLGLAGTSACADPGERPG</sequence>
<evidence type="ECO:0000313" key="7">
    <source>
        <dbReference type="Proteomes" id="UP001250214"/>
    </source>
</evidence>
<accession>A0ABU2H9C2</accession>
<dbReference type="PROSITE" id="PS50975">
    <property type="entry name" value="ATP_GRASP"/>
    <property type="match status" value="1"/>
</dbReference>
<evidence type="ECO:0000256" key="2">
    <source>
        <dbReference type="ARBA" id="ARBA00022741"/>
    </source>
</evidence>
<dbReference type="SUPFAM" id="SSF56059">
    <property type="entry name" value="Glutathione synthetase ATP-binding domain-like"/>
    <property type="match status" value="1"/>
</dbReference>
<dbReference type="InterPro" id="IPR052032">
    <property type="entry name" value="ATP-dep_AA_Ligase"/>
</dbReference>
<protein>
    <submittedName>
        <fullName evidence="6">ATP-grasp domain-containing protein</fullName>
    </submittedName>
</protein>
<dbReference type="PANTHER" id="PTHR43585">
    <property type="entry name" value="FUMIPYRROLE BIOSYNTHESIS PROTEIN C"/>
    <property type="match status" value="1"/>
</dbReference>
<evidence type="ECO:0000313" key="6">
    <source>
        <dbReference type="EMBL" id="MDS1271607.1"/>
    </source>
</evidence>
<dbReference type="Pfam" id="PF13535">
    <property type="entry name" value="ATP-grasp_4"/>
    <property type="match status" value="1"/>
</dbReference>
<comment type="caution">
    <text evidence="6">The sequence shown here is derived from an EMBL/GenBank/DDBJ whole genome shotgun (WGS) entry which is preliminary data.</text>
</comment>
<organism evidence="6 7">
    <name type="scientific">Lipingzhangella rawalii</name>
    <dbReference type="NCBI Taxonomy" id="2055835"/>
    <lineage>
        <taxon>Bacteria</taxon>
        <taxon>Bacillati</taxon>
        <taxon>Actinomycetota</taxon>
        <taxon>Actinomycetes</taxon>
        <taxon>Streptosporangiales</taxon>
        <taxon>Nocardiopsidaceae</taxon>
        <taxon>Lipingzhangella</taxon>
    </lineage>
</organism>
<evidence type="ECO:0000256" key="1">
    <source>
        <dbReference type="ARBA" id="ARBA00022598"/>
    </source>
</evidence>
<name>A0ABU2H9C2_9ACTN</name>
<evidence type="ECO:0000259" key="5">
    <source>
        <dbReference type="PROSITE" id="PS50975"/>
    </source>
</evidence>
<keyword evidence="2 4" id="KW-0547">Nucleotide-binding</keyword>
<dbReference type="PANTHER" id="PTHR43585:SF2">
    <property type="entry name" value="ATP-GRASP ENZYME FSQD"/>
    <property type="match status" value="1"/>
</dbReference>
<dbReference type="InterPro" id="IPR011761">
    <property type="entry name" value="ATP-grasp"/>
</dbReference>
<keyword evidence="3 4" id="KW-0067">ATP-binding</keyword>
<dbReference type="RefSeq" id="WP_310913153.1">
    <property type="nucleotide sequence ID" value="NZ_JAVLVT010000006.1"/>
</dbReference>
<evidence type="ECO:0000256" key="4">
    <source>
        <dbReference type="PROSITE-ProRule" id="PRU00409"/>
    </source>
</evidence>
<keyword evidence="7" id="KW-1185">Reference proteome</keyword>
<dbReference type="EMBL" id="JAVLVT010000006">
    <property type="protein sequence ID" value="MDS1271607.1"/>
    <property type="molecule type" value="Genomic_DNA"/>
</dbReference>